<feature type="transmembrane region" description="Helical" evidence="6">
    <location>
        <begin position="15"/>
        <end position="34"/>
    </location>
</feature>
<dbReference type="InterPro" id="IPR007271">
    <property type="entry name" value="Nuc_sug_transpt"/>
</dbReference>
<reference evidence="8" key="1">
    <citation type="journal article" date="2015" name="Genome Announc.">
        <title>Draft genome sequence of the fungus Penicillium brasilianum MG11.</title>
        <authorList>
            <person name="Horn F."/>
            <person name="Linde J."/>
            <person name="Mattern D.J."/>
            <person name="Walther G."/>
            <person name="Guthke R."/>
            <person name="Brakhage A.A."/>
            <person name="Valiante V."/>
        </authorList>
    </citation>
    <scope>NUCLEOTIDE SEQUENCE [LARGE SCALE GENOMIC DNA]</scope>
    <source>
        <strain evidence="8">MG11</strain>
    </source>
</reference>
<feature type="transmembrane region" description="Helical" evidence="6">
    <location>
        <begin position="244"/>
        <end position="264"/>
    </location>
</feature>
<name>A0A0F7U140_PENBI</name>
<feature type="transmembrane region" description="Helical" evidence="6">
    <location>
        <begin position="276"/>
        <end position="293"/>
    </location>
</feature>
<evidence type="ECO:0000313" key="7">
    <source>
        <dbReference type="EMBL" id="CEJ60972.1"/>
    </source>
</evidence>
<comment type="subcellular location">
    <subcellularLocation>
        <location evidence="1">Endoplasmic reticulum membrane</location>
        <topology evidence="1">Multi-pass membrane protein</topology>
    </subcellularLocation>
</comment>
<dbReference type="GO" id="GO:0000139">
    <property type="term" value="C:Golgi membrane"/>
    <property type="evidence" value="ECO:0007669"/>
    <property type="project" value="InterPro"/>
</dbReference>
<dbReference type="STRING" id="104259.A0A0F7U140"/>
<dbReference type="GO" id="GO:0015165">
    <property type="term" value="F:pyrimidine nucleotide-sugar transmembrane transporter activity"/>
    <property type="evidence" value="ECO:0007669"/>
    <property type="project" value="InterPro"/>
</dbReference>
<evidence type="ECO:0000256" key="3">
    <source>
        <dbReference type="ARBA" id="ARBA00022824"/>
    </source>
</evidence>
<dbReference type="OrthoDB" id="408493at2759"/>
<accession>A0A0F7U140</accession>
<feature type="transmembrane region" description="Helical" evidence="6">
    <location>
        <begin position="183"/>
        <end position="201"/>
    </location>
</feature>
<dbReference type="PANTHER" id="PTHR10231">
    <property type="entry name" value="NUCLEOTIDE-SUGAR TRANSMEMBRANE TRANSPORTER"/>
    <property type="match status" value="1"/>
</dbReference>
<organism evidence="7 8">
    <name type="scientific">Penicillium brasilianum</name>
    <dbReference type="NCBI Taxonomy" id="104259"/>
    <lineage>
        <taxon>Eukaryota</taxon>
        <taxon>Fungi</taxon>
        <taxon>Dikarya</taxon>
        <taxon>Ascomycota</taxon>
        <taxon>Pezizomycotina</taxon>
        <taxon>Eurotiomycetes</taxon>
        <taxon>Eurotiomycetidae</taxon>
        <taxon>Eurotiales</taxon>
        <taxon>Aspergillaceae</taxon>
        <taxon>Penicillium</taxon>
    </lineage>
</organism>
<feature type="transmembrane region" description="Helical" evidence="6">
    <location>
        <begin position="145"/>
        <end position="163"/>
    </location>
</feature>
<dbReference type="AlphaFoldDB" id="A0A0F7U140"/>
<sequence>MLRWLRLQPGQDGKLWTYIVLLLLVVQNMTSIILQHTLQSQPITSHDRFQPLSGIILIEISKFAISAICVMHSDAGPSLWEGFSGTLLNASNDTTVSAVLFTVATVLQSMGAYYLDLVPYLVLSQLKTLVTPVFARIILNQRYPLKNWIFIALMSLGIVLAQLGSGSDKTSAKSLKVQSMMRGAIVMLLAGVCVAIGSLCIERTMKRSGLLFLCNAQLAAYSSSFALVYFCWLTKFSFGDFFRGFNIFVWIYLALQVSGGFLVARCVQMTSTVTKNYAQGLGFALAVVVPRLVTHQQISLELLVGVGLVLASVLGSSSFNQRKPAMNEMEQKGNDLKKCEV</sequence>
<evidence type="ECO:0000256" key="4">
    <source>
        <dbReference type="ARBA" id="ARBA00022989"/>
    </source>
</evidence>
<evidence type="ECO:0000256" key="1">
    <source>
        <dbReference type="ARBA" id="ARBA00004477"/>
    </source>
</evidence>
<dbReference type="Proteomes" id="UP000042958">
    <property type="component" value="Unassembled WGS sequence"/>
</dbReference>
<evidence type="ECO:0008006" key="9">
    <source>
        <dbReference type="Google" id="ProtNLM"/>
    </source>
</evidence>
<proteinExistence type="predicted"/>
<evidence type="ECO:0000256" key="5">
    <source>
        <dbReference type="ARBA" id="ARBA00023136"/>
    </source>
</evidence>
<feature type="transmembrane region" description="Helical" evidence="6">
    <location>
        <begin position="210"/>
        <end position="232"/>
    </location>
</feature>
<keyword evidence="2 6" id="KW-0812">Transmembrane</keyword>
<evidence type="ECO:0000256" key="2">
    <source>
        <dbReference type="ARBA" id="ARBA00022692"/>
    </source>
</evidence>
<keyword evidence="4 6" id="KW-1133">Transmembrane helix</keyword>
<dbReference type="SUPFAM" id="SSF103481">
    <property type="entry name" value="Multidrug resistance efflux transporter EmrE"/>
    <property type="match status" value="1"/>
</dbReference>
<evidence type="ECO:0000313" key="8">
    <source>
        <dbReference type="Proteomes" id="UP000042958"/>
    </source>
</evidence>
<protein>
    <recommendedName>
        <fullName evidence="9">UDP-galactose transporter</fullName>
    </recommendedName>
</protein>
<dbReference type="InterPro" id="IPR037185">
    <property type="entry name" value="EmrE-like"/>
</dbReference>
<keyword evidence="5 6" id="KW-0472">Membrane</keyword>
<feature type="transmembrane region" description="Helical" evidence="6">
    <location>
        <begin position="299"/>
        <end position="319"/>
    </location>
</feature>
<keyword evidence="3" id="KW-0256">Endoplasmic reticulum</keyword>
<gene>
    <name evidence="7" type="ORF">PMG11_09525</name>
</gene>
<evidence type="ECO:0000256" key="6">
    <source>
        <dbReference type="SAM" id="Phobius"/>
    </source>
</evidence>
<dbReference type="Pfam" id="PF04142">
    <property type="entry name" value="Nuc_sug_transp"/>
    <property type="match status" value="1"/>
</dbReference>
<keyword evidence="8" id="KW-1185">Reference proteome</keyword>
<dbReference type="EMBL" id="CDHK01000009">
    <property type="protein sequence ID" value="CEJ60972.1"/>
    <property type="molecule type" value="Genomic_DNA"/>
</dbReference>